<feature type="transmembrane region" description="Helical" evidence="5">
    <location>
        <begin position="363"/>
        <end position="385"/>
    </location>
</feature>
<dbReference type="Gene3D" id="1.20.1250.20">
    <property type="entry name" value="MFS general substrate transporter like domains"/>
    <property type="match status" value="2"/>
</dbReference>
<dbReference type="AlphaFoldDB" id="A0A9N8ENC8"/>
<keyword evidence="7" id="KW-1185">Reference proteome</keyword>
<dbReference type="InterPro" id="IPR036259">
    <property type="entry name" value="MFS_trans_sf"/>
</dbReference>
<feature type="transmembrane region" description="Helical" evidence="5">
    <location>
        <begin position="92"/>
        <end position="112"/>
    </location>
</feature>
<keyword evidence="3 5" id="KW-1133">Transmembrane helix</keyword>
<feature type="transmembrane region" description="Helical" evidence="5">
    <location>
        <begin position="181"/>
        <end position="204"/>
    </location>
</feature>
<keyword evidence="4 5" id="KW-0472">Membrane</keyword>
<proteinExistence type="predicted"/>
<feature type="transmembrane region" description="Helical" evidence="5">
    <location>
        <begin position="158"/>
        <end position="175"/>
    </location>
</feature>
<feature type="transmembrane region" description="Helical" evidence="5">
    <location>
        <begin position="216"/>
        <end position="235"/>
    </location>
</feature>
<evidence type="ECO:0000256" key="2">
    <source>
        <dbReference type="ARBA" id="ARBA00022692"/>
    </source>
</evidence>
<dbReference type="Proteomes" id="UP001153069">
    <property type="component" value="Unassembled WGS sequence"/>
</dbReference>
<dbReference type="OrthoDB" id="194491at2759"/>
<comment type="caution">
    <text evidence="6">The sequence shown here is derived from an EMBL/GenBank/DDBJ whole genome shotgun (WGS) entry which is preliminary data.</text>
</comment>
<dbReference type="PANTHER" id="PTHR43826:SF8">
    <property type="entry name" value="MAJOR FACILITATOR SUPERFAMILY (MFS) PROFILE DOMAIN-CONTAINING PROTEIN"/>
    <property type="match status" value="1"/>
</dbReference>
<organism evidence="6 7">
    <name type="scientific">Seminavis robusta</name>
    <dbReference type="NCBI Taxonomy" id="568900"/>
    <lineage>
        <taxon>Eukaryota</taxon>
        <taxon>Sar</taxon>
        <taxon>Stramenopiles</taxon>
        <taxon>Ochrophyta</taxon>
        <taxon>Bacillariophyta</taxon>
        <taxon>Bacillariophyceae</taxon>
        <taxon>Bacillariophycidae</taxon>
        <taxon>Naviculales</taxon>
        <taxon>Naviculaceae</taxon>
        <taxon>Seminavis</taxon>
    </lineage>
</organism>
<feature type="transmembrane region" description="Helical" evidence="5">
    <location>
        <begin position="397"/>
        <end position="418"/>
    </location>
</feature>
<dbReference type="GO" id="GO:0035435">
    <property type="term" value="P:phosphate ion transmembrane transport"/>
    <property type="evidence" value="ECO:0007669"/>
    <property type="project" value="TreeGrafter"/>
</dbReference>
<dbReference type="PANTHER" id="PTHR43826">
    <property type="entry name" value="GLUCOSE-6-PHOSPHATE EXCHANGER SLC37A4"/>
    <property type="match status" value="1"/>
</dbReference>
<dbReference type="GO" id="GO:0016020">
    <property type="term" value="C:membrane"/>
    <property type="evidence" value="ECO:0007669"/>
    <property type="project" value="UniProtKB-ARBA"/>
</dbReference>
<evidence type="ECO:0000256" key="5">
    <source>
        <dbReference type="SAM" id="Phobius"/>
    </source>
</evidence>
<evidence type="ECO:0000313" key="7">
    <source>
        <dbReference type="Proteomes" id="UP001153069"/>
    </source>
</evidence>
<evidence type="ECO:0000313" key="6">
    <source>
        <dbReference type="EMBL" id="CAB9523848.1"/>
    </source>
</evidence>
<sequence length="542" mass="58909">MFRAKVLWGNAASLNSRPSPFDNDYDESEVDDDISAVVETSKPPGLVGIVFGFMFEESLTDPDHLDDEILRVHKTSQQPTPTLWNALNTPLFIAYALTTAATAVPATLIPAMSESLQLLDDNTPASFAPRVTASAVMGTAFGKFILSSMGDICGARRTAVVCAILMSASLLALSLCRTAKAAYWACFFVEFFQAVQWPCIIVILATHYRRHGNAAYEGGIFVTSLASRFGVLVGIPTSSLLLRNTKWRWVAAMAAWTGMVASSILYLFVWDSATKTDDPQNPIDPQLLAQYKRKQPTLANVISLLLAIFQRNVAPSLKHVLKSPAFYIMAIAHTGSSAVRTSERILGSYYLDTSLNTLSENRAGGLAVFLSFGTILGLTVAGNVYTRGTERQRKRLVTRLYFSTIASCYVLAILAIPWLRTTLNAPSLVLIFQVMATFVMGFSIAVQLYHIPSLVGATFGCDKGLYAGYTDGVAYALSSLLWRVVGNSVQTDGSAGAGWAYGWAAVALILIISAIFMVEFMEHYFVRPGARTAGGYETIMFA</sequence>
<evidence type="ECO:0000256" key="4">
    <source>
        <dbReference type="ARBA" id="ARBA00023136"/>
    </source>
</evidence>
<accession>A0A9N8ENC8</accession>
<dbReference type="InterPro" id="IPR011701">
    <property type="entry name" value="MFS"/>
</dbReference>
<feature type="transmembrane region" description="Helical" evidence="5">
    <location>
        <begin position="464"/>
        <end position="485"/>
    </location>
</feature>
<feature type="transmembrane region" description="Helical" evidence="5">
    <location>
        <begin position="430"/>
        <end position="452"/>
    </location>
</feature>
<dbReference type="EMBL" id="CAICTM010001461">
    <property type="protein sequence ID" value="CAB9523848.1"/>
    <property type="molecule type" value="Genomic_DNA"/>
</dbReference>
<reference evidence="6" key="1">
    <citation type="submission" date="2020-06" db="EMBL/GenBank/DDBJ databases">
        <authorList>
            <consortium name="Plant Systems Biology data submission"/>
        </authorList>
    </citation>
    <scope>NUCLEOTIDE SEQUENCE</scope>
    <source>
        <strain evidence="6">D6</strain>
    </source>
</reference>
<evidence type="ECO:0000256" key="3">
    <source>
        <dbReference type="ARBA" id="ARBA00022989"/>
    </source>
</evidence>
<dbReference type="Pfam" id="PF07690">
    <property type="entry name" value="MFS_1"/>
    <property type="match status" value="1"/>
</dbReference>
<feature type="transmembrane region" description="Helical" evidence="5">
    <location>
        <begin position="497"/>
        <end position="518"/>
    </location>
</feature>
<keyword evidence="2 5" id="KW-0812">Transmembrane</keyword>
<comment type="subcellular location">
    <subcellularLocation>
        <location evidence="1">Endomembrane system</location>
        <topology evidence="1">Multi-pass membrane protein</topology>
    </subcellularLocation>
</comment>
<gene>
    <name evidence="6" type="ORF">SEMRO_1463_G274830.1</name>
</gene>
<dbReference type="SUPFAM" id="SSF103473">
    <property type="entry name" value="MFS general substrate transporter"/>
    <property type="match status" value="1"/>
</dbReference>
<dbReference type="GO" id="GO:0012505">
    <property type="term" value="C:endomembrane system"/>
    <property type="evidence" value="ECO:0007669"/>
    <property type="project" value="UniProtKB-SubCell"/>
</dbReference>
<dbReference type="InterPro" id="IPR051337">
    <property type="entry name" value="OPA_Antiporter"/>
</dbReference>
<dbReference type="GO" id="GO:0061513">
    <property type="term" value="F:glucose 6-phosphate:phosphate antiporter activity"/>
    <property type="evidence" value="ECO:0007669"/>
    <property type="project" value="TreeGrafter"/>
</dbReference>
<name>A0A9N8ENC8_9STRA</name>
<feature type="transmembrane region" description="Helical" evidence="5">
    <location>
        <begin position="247"/>
        <end position="269"/>
    </location>
</feature>
<protein>
    <submittedName>
        <fullName evidence="6">Uncharacterized protein</fullName>
    </submittedName>
</protein>
<evidence type="ECO:0000256" key="1">
    <source>
        <dbReference type="ARBA" id="ARBA00004127"/>
    </source>
</evidence>